<accession>A0A6I0F4K6</accession>
<evidence type="ECO:0000256" key="6">
    <source>
        <dbReference type="ARBA" id="ARBA00023125"/>
    </source>
</evidence>
<dbReference type="Gene3D" id="3.10.129.10">
    <property type="entry name" value="Hotdog Thioesterase"/>
    <property type="match status" value="1"/>
</dbReference>
<name>A0A6I0F4K6_9FIRM</name>
<dbReference type="InterPro" id="IPR036388">
    <property type="entry name" value="WH-like_DNA-bd_sf"/>
</dbReference>
<keyword evidence="3" id="KW-0276">Fatty acid metabolism</keyword>
<dbReference type="GO" id="GO:0003677">
    <property type="term" value="F:DNA binding"/>
    <property type="evidence" value="ECO:0007669"/>
    <property type="project" value="UniProtKB-KW"/>
</dbReference>
<evidence type="ECO:0000256" key="4">
    <source>
        <dbReference type="ARBA" id="ARBA00023015"/>
    </source>
</evidence>
<dbReference type="GO" id="GO:0045717">
    <property type="term" value="P:negative regulation of fatty acid biosynthetic process"/>
    <property type="evidence" value="ECO:0007669"/>
    <property type="project" value="InterPro"/>
</dbReference>
<keyword evidence="1" id="KW-0678">Repressor</keyword>
<keyword evidence="6" id="KW-0238">DNA-binding</keyword>
<evidence type="ECO:0000256" key="8">
    <source>
        <dbReference type="ARBA" id="ARBA00023163"/>
    </source>
</evidence>
<keyword evidence="5" id="KW-0443">Lipid metabolism</keyword>
<dbReference type="OrthoDB" id="1706183at2"/>
<dbReference type="Proteomes" id="UP000468766">
    <property type="component" value="Unassembled WGS sequence"/>
</dbReference>
<dbReference type="Gene3D" id="1.10.10.10">
    <property type="entry name" value="Winged helix-like DNA-binding domain superfamily/Winged helix DNA-binding domain"/>
    <property type="match status" value="1"/>
</dbReference>
<evidence type="ECO:0000256" key="7">
    <source>
        <dbReference type="ARBA" id="ARBA00023160"/>
    </source>
</evidence>
<keyword evidence="7" id="KW-0275">Fatty acid biosynthesis</keyword>
<dbReference type="GO" id="GO:0006633">
    <property type="term" value="P:fatty acid biosynthetic process"/>
    <property type="evidence" value="ECO:0007669"/>
    <property type="project" value="UniProtKB-KW"/>
</dbReference>
<dbReference type="EMBL" id="WBXO01000001">
    <property type="protein sequence ID" value="KAB2954690.1"/>
    <property type="molecule type" value="Genomic_DNA"/>
</dbReference>
<reference evidence="9 10" key="1">
    <citation type="submission" date="2019-10" db="EMBL/GenBank/DDBJ databases">
        <title>Whole-genome sequence of the extremophile Heliorestis acidaminivorans DSM 24790.</title>
        <authorList>
            <person name="Kyndt J.A."/>
            <person name="Meyer T.E."/>
        </authorList>
    </citation>
    <scope>NUCLEOTIDE SEQUENCE [LARGE SCALE GENOMIC DNA]</scope>
    <source>
        <strain evidence="9 10">DSM 24790</strain>
    </source>
</reference>
<keyword evidence="10" id="KW-1185">Reference proteome</keyword>
<dbReference type="InterPro" id="IPR029069">
    <property type="entry name" value="HotDog_dom_sf"/>
</dbReference>
<dbReference type="SUPFAM" id="SSF54637">
    <property type="entry name" value="Thioesterase/thiol ester dehydrase-isomerase"/>
    <property type="match status" value="1"/>
</dbReference>
<dbReference type="AlphaFoldDB" id="A0A6I0F4K6"/>
<protein>
    <submittedName>
        <fullName evidence="9">Transcription factor FapR</fullName>
    </submittedName>
</protein>
<keyword evidence="4" id="KW-0805">Transcription regulation</keyword>
<evidence type="ECO:0000313" key="10">
    <source>
        <dbReference type="Proteomes" id="UP000468766"/>
    </source>
</evidence>
<sequence length="190" mass="21274">MVARKRKGLRHANLEKLLNDNPLQTDGELARRLGVSIQTVRLDRLEIGIPDLRERTRRVATERLQEVRSLSDAEIIGEITELTLSKSGASRLEITENMVLRKTAIARGHHLFAQANSLAVAIVDAPIALTGIARVRYRRPVALGEIVRAEAFVMKVVGARHIIRVISRVEDEIVLSGRFYIVAREEITDS</sequence>
<dbReference type="GO" id="GO:0045892">
    <property type="term" value="P:negative regulation of DNA-templated transcription"/>
    <property type="evidence" value="ECO:0007669"/>
    <property type="project" value="InterPro"/>
</dbReference>
<dbReference type="CDD" id="cd03440">
    <property type="entry name" value="hot_dog"/>
    <property type="match status" value="1"/>
</dbReference>
<evidence type="ECO:0000313" key="9">
    <source>
        <dbReference type="EMBL" id="KAB2954690.1"/>
    </source>
</evidence>
<dbReference type="InterPro" id="IPR017275">
    <property type="entry name" value="Transcription_factor_FapR"/>
</dbReference>
<organism evidence="9 10">
    <name type="scientific">Heliorestis acidaminivorans</name>
    <dbReference type="NCBI Taxonomy" id="553427"/>
    <lineage>
        <taxon>Bacteria</taxon>
        <taxon>Bacillati</taxon>
        <taxon>Bacillota</taxon>
        <taxon>Clostridia</taxon>
        <taxon>Eubacteriales</taxon>
        <taxon>Heliobacteriaceae</taxon>
        <taxon>Heliorestis</taxon>
    </lineage>
</organism>
<comment type="caution">
    <text evidence="9">The sequence shown here is derived from an EMBL/GenBank/DDBJ whole genome shotgun (WGS) entry which is preliminary data.</text>
</comment>
<keyword evidence="8" id="KW-0804">Transcription</keyword>
<evidence type="ECO:0000256" key="5">
    <source>
        <dbReference type="ARBA" id="ARBA00023098"/>
    </source>
</evidence>
<dbReference type="PIRSF" id="PIRSF037733">
    <property type="entry name" value="Transcription_factor_FapR"/>
    <property type="match status" value="1"/>
</dbReference>
<dbReference type="NCBIfam" id="NF003359">
    <property type="entry name" value="PRK04424.1"/>
    <property type="match status" value="1"/>
</dbReference>
<keyword evidence="2" id="KW-0444">Lipid biosynthesis</keyword>
<evidence type="ECO:0000256" key="1">
    <source>
        <dbReference type="ARBA" id="ARBA00022491"/>
    </source>
</evidence>
<proteinExistence type="predicted"/>
<evidence type="ECO:0000256" key="3">
    <source>
        <dbReference type="ARBA" id="ARBA00022832"/>
    </source>
</evidence>
<dbReference type="GO" id="GO:0003700">
    <property type="term" value="F:DNA-binding transcription factor activity"/>
    <property type="evidence" value="ECO:0007669"/>
    <property type="project" value="InterPro"/>
</dbReference>
<gene>
    <name evidence="9" type="primary">fapR</name>
    <name evidence="9" type="ORF">F9B85_01835</name>
</gene>
<evidence type="ECO:0000256" key="2">
    <source>
        <dbReference type="ARBA" id="ARBA00022516"/>
    </source>
</evidence>